<dbReference type="PANTHER" id="PTHR46264">
    <property type="entry name" value="TYROSINE-TRNA LIGASE"/>
    <property type="match status" value="1"/>
</dbReference>
<dbReference type="GO" id="GO:0005524">
    <property type="term" value="F:ATP binding"/>
    <property type="evidence" value="ECO:0007669"/>
    <property type="project" value="UniProtKB-KW"/>
</dbReference>
<dbReference type="NCBIfam" id="TIGR00234">
    <property type="entry name" value="tyrS"/>
    <property type="match status" value="1"/>
</dbReference>
<evidence type="ECO:0000313" key="16">
    <source>
        <dbReference type="Proteomes" id="UP000244855"/>
    </source>
</evidence>
<dbReference type="Gene3D" id="3.40.50.620">
    <property type="entry name" value="HUPs"/>
    <property type="match status" value="1"/>
</dbReference>
<keyword evidence="4" id="KW-0963">Cytoplasm</keyword>
<dbReference type="NCBIfam" id="NF006330">
    <property type="entry name" value="PRK08560.1"/>
    <property type="match status" value="1"/>
</dbReference>
<comment type="subcellular location">
    <subcellularLocation>
        <location evidence="2">Cytoplasm</location>
    </subcellularLocation>
    <subcellularLocation>
        <location evidence="1">Nucleus</location>
    </subcellularLocation>
</comment>
<evidence type="ECO:0000256" key="2">
    <source>
        <dbReference type="ARBA" id="ARBA00004496"/>
    </source>
</evidence>
<dbReference type="OrthoDB" id="197206at2759"/>
<dbReference type="GO" id="GO:0005737">
    <property type="term" value="C:cytoplasm"/>
    <property type="evidence" value="ECO:0007669"/>
    <property type="project" value="UniProtKB-SubCell"/>
</dbReference>
<evidence type="ECO:0000256" key="12">
    <source>
        <dbReference type="RuleBase" id="RU361234"/>
    </source>
</evidence>
<evidence type="ECO:0000256" key="9">
    <source>
        <dbReference type="ARBA" id="ARBA00023146"/>
    </source>
</evidence>
<keyword evidence="16" id="KW-1185">Reference proteome</keyword>
<sequence length="458" mass="50375">MADSTSGDSAAAIQDEITLLEKNMAELQAQLKDAKARLQKKQSDAVDRSTDKPLTREEQMSLIKVNLKEVLNPEIMDAVVEKGESLKIYWGTATTGRPHCGYFVPILKIAQFLRAGCHVKILLADIHGFLDNLKAPIELVKYRAEYYRFVITALLKACNVPINKLEFVLGSTFELTPEYMMDVLRLASITSEHDAKKAGAEVVKQTENAPLSGLLYPLMQALDEQYLDVDVQFGGVDQRKIFALAKDVLPKIGYKERAHLMNPMVPGLQGGKMSASDPDSKIDVLDTPEAIKKKLKKAFAPPKQVEENGILSFVEYVLLPAGELRHGTPKFVVERRDAEPLVYTDIASMHEDYRNDVLSPQILKPAVTDALIQLLAPVQAEFQASPTWKDIEVKAYPPPPAPPKKEKKKKDKGTGYPGAAKKVEAKPDGHVEGEGKKEVDVGVDGGAEAVAKLGIAEK</sequence>
<evidence type="ECO:0000256" key="14">
    <source>
        <dbReference type="SAM" id="MobiDB-lite"/>
    </source>
</evidence>
<protein>
    <recommendedName>
        <fullName evidence="12">Tyrosine--tRNA ligase</fullName>
        <ecNumber evidence="12">6.1.1.1</ecNumber>
    </recommendedName>
    <alternativeName>
        <fullName evidence="12">Tyrosyl-tRNA synthetase</fullName>
    </alternativeName>
</protein>
<dbReference type="Pfam" id="PF00579">
    <property type="entry name" value="tRNA-synt_1b"/>
    <property type="match status" value="1"/>
</dbReference>
<name>A0A2V1DEM0_9PLEO</name>
<reference evidence="15 16" key="1">
    <citation type="journal article" date="2018" name="Sci. Rep.">
        <title>Comparative genomics provides insights into the lifestyle and reveals functional heterogeneity of dark septate endophytic fungi.</title>
        <authorList>
            <person name="Knapp D.G."/>
            <person name="Nemeth J.B."/>
            <person name="Barry K."/>
            <person name="Hainaut M."/>
            <person name="Henrissat B."/>
            <person name="Johnson J."/>
            <person name="Kuo A."/>
            <person name="Lim J.H.P."/>
            <person name="Lipzen A."/>
            <person name="Nolan M."/>
            <person name="Ohm R.A."/>
            <person name="Tamas L."/>
            <person name="Grigoriev I.V."/>
            <person name="Spatafora J.W."/>
            <person name="Nagy L.G."/>
            <person name="Kovacs G.M."/>
        </authorList>
    </citation>
    <scope>NUCLEOTIDE SEQUENCE [LARGE SCALE GENOMIC DNA]</scope>
    <source>
        <strain evidence="15 16">DSE2036</strain>
    </source>
</reference>
<keyword evidence="6 12" id="KW-0547">Nucleotide-binding</keyword>
<evidence type="ECO:0000256" key="10">
    <source>
        <dbReference type="ARBA" id="ARBA00023242"/>
    </source>
</evidence>
<dbReference type="PANTHER" id="PTHR46264:SF4">
    <property type="entry name" value="TYROSINE--TRNA LIGASE, CYTOPLASMIC"/>
    <property type="match status" value="1"/>
</dbReference>
<gene>
    <name evidence="15" type="ORF">DM02DRAFT_600556</name>
</gene>
<dbReference type="InterPro" id="IPR002305">
    <property type="entry name" value="aa-tRNA-synth_Ic"/>
</dbReference>
<dbReference type="SUPFAM" id="SSF52374">
    <property type="entry name" value="Nucleotidylyl transferase"/>
    <property type="match status" value="1"/>
</dbReference>
<evidence type="ECO:0000256" key="11">
    <source>
        <dbReference type="ARBA" id="ARBA00048248"/>
    </source>
</evidence>
<keyword evidence="5 12" id="KW-0436">Ligase</keyword>
<dbReference type="GO" id="GO:0016740">
    <property type="term" value="F:transferase activity"/>
    <property type="evidence" value="ECO:0007669"/>
    <property type="project" value="UniProtKB-KW"/>
</dbReference>
<dbReference type="GO" id="GO:0006437">
    <property type="term" value="P:tyrosyl-tRNA aminoacylation"/>
    <property type="evidence" value="ECO:0007669"/>
    <property type="project" value="InterPro"/>
</dbReference>
<feature type="coiled-coil region" evidence="13">
    <location>
        <begin position="10"/>
        <end position="44"/>
    </location>
</feature>
<dbReference type="AlphaFoldDB" id="A0A2V1DEM0"/>
<dbReference type="InterPro" id="IPR002307">
    <property type="entry name" value="Tyr-tRNA-ligase"/>
</dbReference>
<evidence type="ECO:0000256" key="13">
    <source>
        <dbReference type="SAM" id="Coils"/>
    </source>
</evidence>
<dbReference type="STRING" id="97972.A0A2V1DEM0"/>
<dbReference type="Gene3D" id="1.10.240.10">
    <property type="entry name" value="Tyrosyl-Transfer RNA Synthetase"/>
    <property type="match status" value="1"/>
</dbReference>
<dbReference type="FunFam" id="3.40.50.620:FF:000040">
    <property type="entry name" value="Tyrosine--tRNA ligase"/>
    <property type="match status" value="1"/>
</dbReference>
<feature type="region of interest" description="Disordered" evidence="14">
    <location>
        <begin position="391"/>
        <end position="440"/>
    </location>
</feature>
<dbReference type="Proteomes" id="UP000244855">
    <property type="component" value="Unassembled WGS sequence"/>
</dbReference>
<evidence type="ECO:0000256" key="1">
    <source>
        <dbReference type="ARBA" id="ARBA00004123"/>
    </source>
</evidence>
<evidence type="ECO:0000256" key="4">
    <source>
        <dbReference type="ARBA" id="ARBA00022490"/>
    </source>
</evidence>
<keyword evidence="9 12" id="KW-0030">Aminoacyl-tRNA synthetase</keyword>
<dbReference type="CDD" id="cd00805">
    <property type="entry name" value="TyrRS_core"/>
    <property type="match status" value="1"/>
</dbReference>
<keyword evidence="13" id="KW-0175">Coiled coil</keyword>
<keyword evidence="8 12" id="KW-0648">Protein biosynthesis</keyword>
<dbReference type="EMBL" id="KZ805489">
    <property type="protein sequence ID" value="PVH95629.1"/>
    <property type="molecule type" value="Genomic_DNA"/>
</dbReference>
<organism evidence="15 16">
    <name type="scientific">Periconia macrospinosa</name>
    <dbReference type="NCBI Taxonomy" id="97972"/>
    <lineage>
        <taxon>Eukaryota</taxon>
        <taxon>Fungi</taxon>
        <taxon>Dikarya</taxon>
        <taxon>Ascomycota</taxon>
        <taxon>Pezizomycotina</taxon>
        <taxon>Dothideomycetes</taxon>
        <taxon>Pleosporomycetidae</taxon>
        <taxon>Pleosporales</taxon>
        <taxon>Massarineae</taxon>
        <taxon>Periconiaceae</taxon>
        <taxon>Periconia</taxon>
    </lineage>
</organism>
<comment type="catalytic activity">
    <reaction evidence="11 12">
        <text>tRNA(Tyr) + L-tyrosine + ATP = L-tyrosyl-tRNA(Tyr) + AMP + diphosphate + H(+)</text>
        <dbReference type="Rhea" id="RHEA:10220"/>
        <dbReference type="Rhea" id="RHEA-COMP:9706"/>
        <dbReference type="Rhea" id="RHEA-COMP:9707"/>
        <dbReference type="ChEBI" id="CHEBI:15378"/>
        <dbReference type="ChEBI" id="CHEBI:30616"/>
        <dbReference type="ChEBI" id="CHEBI:33019"/>
        <dbReference type="ChEBI" id="CHEBI:58315"/>
        <dbReference type="ChEBI" id="CHEBI:78442"/>
        <dbReference type="ChEBI" id="CHEBI:78536"/>
        <dbReference type="ChEBI" id="CHEBI:456215"/>
        <dbReference type="EC" id="6.1.1.1"/>
    </reaction>
</comment>
<dbReference type="InterPro" id="IPR014729">
    <property type="entry name" value="Rossmann-like_a/b/a_fold"/>
</dbReference>
<keyword evidence="7 12" id="KW-0067">ATP-binding</keyword>
<feature type="compositionally biased region" description="Basic and acidic residues" evidence="14">
    <location>
        <begin position="421"/>
        <end position="440"/>
    </location>
</feature>
<dbReference type="PRINTS" id="PR01040">
    <property type="entry name" value="TRNASYNTHTYR"/>
</dbReference>
<evidence type="ECO:0000256" key="3">
    <source>
        <dbReference type="ARBA" id="ARBA00005594"/>
    </source>
</evidence>
<dbReference type="GO" id="GO:0004831">
    <property type="term" value="F:tyrosine-tRNA ligase activity"/>
    <property type="evidence" value="ECO:0007669"/>
    <property type="project" value="UniProtKB-EC"/>
</dbReference>
<keyword evidence="15" id="KW-0808">Transferase</keyword>
<accession>A0A2V1DEM0</accession>
<dbReference type="GO" id="GO:0005634">
    <property type="term" value="C:nucleus"/>
    <property type="evidence" value="ECO:0007669"/>
    <property type="project" value="UniProtKB-SubCell"/>
</dbReference>
<keyword evidence="10" id="KW-0539">Nucleus</keyword>
<dbReference type="EC" id="6.1.1.1" evidence="12"/>
<evidence type="ECO:0000256" key="8">
    <source>
        <dbReference type="ARBA" id="ARBA00022917"/>
    </source>
</evidence>
<evidence type="ECO:0000256" key="6">
    <source>
        <dbReference type="ARBA" id="ARBA00022741"/>
    </source>
</evidence>
<dbReference type="FunFam" id="1.10.240.10:FF:000004">
    <property type="entry name" value="Tyrosine--tRNA ligase"/>
    <property type="match status" value="1"/>
</dbReference>
<evidence type="ECO:0000256" key="7">
    <source>
        <dbReference type="ARBA" id="ARBA00022840"/>
    </source>
</evidence>
<evidence type="ECO:0000313" key="15">
    <source>
        <dbReference type="EMBL" id="PVH95629.1"/>
    </source>
</evidence>
<dbReference type="InterPro" id="IPR050489">
    <property type="entry name" value="Tyr-tRNA_synthase"/>
</dbReference>
<evidence type="ECO:0000256" key="5">
    <source>
        <dbReference type="ARBA" id="ARBA00022598"/>
    </source>
</evidence>
<comment type="similarity">
    <text evidence="3 12">Belongs to the class-I aminoacyl-tRNA synthetase family.</text>
</comment>
<proteinExistence type="inferred from homology"/>